<dbReference type="Pfam" id="PF04193">
    <property type="entry name" value="PQ-loop"/>
    <property type="match status" value="1"/>
</dbReference>
<evidence type="ECO:0000256" key="1">
    <source>
        <dbReference type="ARBA" id="ARBA00004141"/>
    </source>
</evidence>
<feature type="transmembrane region" description="Helical" evidence="5">
    <location>
        <begin position="88"/>
        <end position="112"/>
    </location>
</feature>
<dbReference type="Proteomes" id="UP000290900">
    <property type="component" value="Unassembled WGS sequence"/>
</dbReference>
<evidence type="ECO:0000256" key="5">
    <source>
        <dbReference type="SAM" id="Phobius"/>
    </source>
</evidence>
<evidence type="ECO:0000313" key="6">
    <source>
        <dbReference type="EMBL" id="VEU23456.1"/>
    </source>
</evidence>
<organism evidence="6 7">
    <name type="scientific">Brettanomyces naardenensis</name>
    <name type="common">Yeast</name>
    <dbReference type="NCBI Taxonomy" id="13370"/>
    <lineage>
        <taxon>Eukaryota</taxon>
        <taxon>Fungi</taxon>
        <taxon>Dikarya</taxon>
        <taxon>Ascomycota</taxon>
        <taxon>Saccharomycotina</taxon>
        <taxon>Pichiomycetes</taxon>
        <taxon>Pichiales</taxon>
        <taxon>Pichiaceae</taxon>
        <taxon>Brettanomyces</taxon>
    </lineage>
</organism>
<reference evidence="6 7" key="1">
    <citation type="submission" date="2018-12" db="EMBL/GenBank/DDBJ databases">
        <authorList>
            <person name="Tiukova I."/>
            <person name="Dainat J."/>
        </authorList>
    </citation>
    <scope>NUCLEOTIDE SEQUENCE [LARGE SCALE GENOMIC DNA]</scope>
</reference>
<evidence type="ECO:0000313" key="7">
    <source>
        <dbReference type="Proteomes" id="UP000290900"/>
    </source>
</evidence>
<accession>A0A448YRC1</accession>
<keyword evidence="2 5" id="KW-0812">Transmembrane</keyword>
<dbReference type="EMBL" id="CAACVR010000045">
    <property type="protein sequence ID" value="VEU23456.1"/>
    <property type="molecule type" value="Genomic_DNA"/>
</dbReference>
<dbReference type="SMART" id="SM00679">
    <property type="entry name" value="CTNS"/>
    <property type="match status" value="1"/>
</dbReference>
<keyword evidence="3 5" id="KW-1133">Transmembrane helix</keyword>
<feature type="non-terminal residue" evidence="6">
    <location>
        <position position="1"/>
    </location>
</feature>
<dbReference type="InParanoid" id="A0A448YRC1"/>
<dbReference type="PANTHER" id="PTHR16201:SF34">
    <property type="entry name" value="LYSOSOMAL AMINO ACID TRANSPORTER 1"/>
    <property type="match status" value="1"/>
</dbReference>
<dbReference type="InterPro" id="IPR051415">
    <property type="entry name" value="LAAT-1"/>
</dbReference>
<dbReference type="GO" id="GO:0034488">
    <property type="term" value="P:basic amino acid transmembrane export from vacuole"/>
    <property type="evidence" value="ECO:0007669"/>
    <property type="project" value="TreeGrafter"/>
</dbReference>
<sequence length="166" mass="18641">LRTVHSPYGSNLDLSSLSPKVVAATIITAVLSNSDSAYAMPIGQKTKSKIPEMGYLVAWMCTLVYTSSRVPQLYKNYCRKSVDGISPLLFTFALLGNLTYSLSILTSTRMLLAKDKWAFLMDELPYILGSAGTIFFDLFYFGQRWYYGVEPRGYIRVDDVTEIESL</sequence>
<evidence type="ECO:0000256" key="3">
    <source>
        <dbReference type="ARBA" id="ARBA00022989"/>
    </source>
</evidence>
<dbReference type="GO" id="GO:0015174">
    <property type="term" value="F:basic amino acid transmembrane transporter activity"/>
    <property type="evidence" value="ECO:0007669"/>
    <property type="project" value="TreeGrafter"/>
</dbReference>
<gene>
    <name evidence="6" type="ORF">BRENAR_LOCUS4186</name>
</gene>
<dbReference type="GO" id="GO:0000329">
    <property type="term" value="C:fungal-type vacuole membrane"/>
    <property type="evidence" value="ECO:0007669"/>
    <property type="project" value="TreeGrafter"/>
</dbReference>
<dbReference type="OrthoDB" id="8048523at2759"/>
<keyword evidence="4 5" id="KW-0472">Membrane</keyword>
<dbReference type="AlphaFoldDB" id="A0A448YRC1"/>
<feature type="transmembrane region" description="Helical" evidence="5">
    <location>
        <begin position="124"/>
        <end position="142"/>
    </location>
</feature>
<proteinExistence type="predicted"/>
<dbReference type="Gene3D" id="1.20.1280.290">
    <property type="match status" value="1"/>
</dbReference>
<keyword evidence="7" id="KW-1185">Reference proteome</keyword>
<dbReference type="InterPro" id="IPR006603">
    <property type="entry name" value="PQ-loop_rpt"/>
</dbReference>
<protein>
    <submittedName>
        <fullName evidence="6">DEKNAAC104488</fullName>
    </submittedName>
</protein>
<comment type="subcellular location">
    <subcellularLocation>
        <location evidence="1">Membrane</location>
        <topology evidence="1">Multi-pass membrane protein</topology>
    </subcellularLocation>
</comment>
<dbReference type="PANTHER" id="PTHR16201">
    <property type="entry name" value="SEVEN TRANSMEMBRANE PROTEIN 1-RELATED"/>
    <property type="match status" value="1"/>
</dbReference>
<name>A0A448YRC1_BRENA</name>
<evidence type="ECO:0000256" key="4">
    <source>
        <dbReference type="ARBA" id="ARBA00023136"/>
    </source>
</evidence>
<evidence type="ECO:0000256" key="2">
    <source>
        <dbReference type="ARBA" id="ARBA00022692"/>
    </source>
</evidence>